<keyword evidence="1" id="KW-0732">Signal</keyword>
<proteinExistence type="predicted"/>
<gene>
    <name evidence="2" type="ORF">GGX14DRAFT_677288</name>
</gene>
<evidence type="ECO:0008006" key="4">
    <source>
        <dbReference type="Google" id="ProtNLM"/>
    </source>
</evidence>
<organism evidence="2 3">
    <name type="scientific">Mycena pura</name>
    <dbReference type="NCBI Taxonomy" id="153505"/>
    <lineage>
        <taxon>Eukaryota</taxon>
        <taxon>Fungi</taxon>
        <taxon>Dikarya</taxon>
        <taxon>Basidiomycota</taxon>
        <taxon>Agaricomycotina</taxon>
        <taxon>Agaricomycetes</taxon>
        <taxon>Agaricomycetidae</taxon>
        <taxon>Agaricales</taxon>
        <taxon>Marasmiineae</taxon>
        <taxon>Mycenaceae</taxon>
        <taxon>Mycena</taxon>
    </lineage>
</organism>
<accession>A0AAD6UUQ0</accession>
<evidence type="ECO:0000313" key="3">
    <source>
        <dbReference type="Proteomes" id="UP001219525"/>
    </source>
</evidence>
<name>A0AAD6UUQ0_9AGAR</name>
<evidence type="ECO:0000313" key="2">
    <source>
        <dbReference type="EMBL" id="KAJ7195219.1"/>
    </source>
</evidence>
<sequence>MTSLALFSLICVIHSRANEDPIAPVCTACFSMLATLFDPGLGRYLDGDGGREIFTPVHRKAGASPQTSTHTMPSQTTVELQAGTRVYVYSAAIRVIKSKSCTIAHHTSCPRSHMGLAYPFRIRGVPSMLGRLRSLDTDLSLS</sequence>
<comment type="caution">
    <text evidence="2">The sequence shown here is derived from an EMBL/GenBank/DDBJ whole genome shotgun (WGS) entry which is preliminary data.</text>
</comment>
<feature type="chain" id="PRO_5042072931" description="Secreted protein" evidence="1">
    <location>
        <begin position="18"/>
        <end position="142"/>
    </location>
</feature>
<evidence type="ECO:0000256" key="1">
    <source>
        <dbReference type="SAM" id="SignalP"/>
    </source>
</evidence>
<protein>
    <recommendedName>
        <fullName evidence="4">Secreted protein</fullName>
    </recommendedName>
</protein>
<keyword evidence="3" id="KW-1185">Reference proteome</keyword>
<dbReference type="EMBL" id="JARJCW010000092">
    <property type="protein sequence ID" value="KAJ7195219.1"/>
    <property type="molecule type" value="Genomic_DNA"/>
</dbReference>
<dbReference type="AlphaFoldDB" id="A0AAD6UUQ0"/>
<reference evidence="2" key="1">
    <citation type="submission" date="2023-03" db="EMBL/GenBank/DDBJ databases">
        <title>Massive genome expansion in bonnet fungi (Mycena s.s.) driven by repeated elements and novel gene families across ecological guilds.</title>
        <authorList>
            <consortium name="Lawrence Berkeley National Laboratory"/>
            <person name="Harder C.B."/>
            <person name="Miyauchi S."/>
            <person name="Viragh M."/>
            <person name="Kuo A."/>
            <person name="Thoen E."/>
            <person name="Andreopoulos B."/>
            <person name="Lu D."/>
            <person name="Skrede I."/>
            <person name="Drula E."/>
            <person name="Henrissat B."/>
            <person name="Morin E."/>
            <person name="Kohler A."/>
            <person name="Barry K."/>
            <person name="LaButti K."/>
            <person name="Morin E."/>
            <person name="Salamov A."/>
            <person name="Lipzen A."/>
            <person name="Mereny Z."/>
            <person name="Hegedus B."/>
            <person name="Baldrian P."/>
            <person name="Stursova M."/>
            <person name="Weitz H."/>
            <person name="Taylor A."/>
            <person name="Grigoriev I.V."/>
            <person name="Nagy L.G."/>
            <person name="Martin F."/>
            <person name="Kauserud H."/>
        </authorList>
    </citation>
    <scope>NUCLEOTIDE SEQUENCE</scope>
    <source>
        <strain evidence="2">9144</strain>
    </source>
</reference>
<feature type="signal peptide" evidence="1">
    <location>
        <begin position="1"/>
        <end position="17"/>
    </location>
</feature>
<dbReference type="Proteomes" id="UP001219525">
    <property type="component" value="Unassembled WGS sequence"/>
</dbReference>